<dbReference type="AlphaFoldDB" id="A0A5B7DPT4"/>
<reference evidence="1 2" key="1">
    <citation type="submission" date="2019-05" db="EMBL/GenBank/DDBJ databases">
        <title>Another draft genome of Portunus trituberculatus and its Hox gene families provides insights of decapod evolution.</title>
        <authorList>
            <person name="Jeong J.-H."/>
            <person name="Song I."/>
            <person name="Kim S."/>
            <person name="Choi T."/>
            <person name="Kim D."/>
            <person name="Ryu S."/>
            <person name="Kim W."/>
        </authorList>
    </citation>
    <scope>NUCLEOTIDE SEQUENCE [LARGE SCALE GENOMIC DNA]</scope>
    <source>
        <tissue evidence="1">Muscle</tissue>
    </source>
</reference>
<name>A0A5B7DPT4_PORTR</name>
<dbReference type="Proteomes" id="UP000324222">
    <property type="component" value="Unassembled WGS sequence"/>
</dbReference>
<comment type="caution">
    <text evidence="1">The sequence shown here is derived from an EMBL/GenBank/DDBJ whole genome shotgun (WGS) entry which is preliminary data.</text>
</comment>
<accession>A0A5B7DPT4</accession>
<sequence>MSLKMKMQLCTTLLHFIFKFRTPARPLKSNHFLPARCCLPHASPRSLLLSVILLFFHPAPTQVTENQGECKPDKITNSD</sequence>
<proteinExistence type="predicted"/>
<gene>
    <name evidence="1" type="ORF">E2C01_016701</name>
</gene>
<evidence type="ECO:0000313" key="1">
    <source>
        <dbReference type="EMBL" id="MPC23642.1"/>
    </source>
</evidence>
<dbReference type="EMBL" id="VSRR010001234">
    <property type="protein sequence ID" value="MPC23642.1"/>
    <property type="molecule type" value="Genomic_DNA"/>
</dbReference>
<keyword evidence="2" id="KW-1185">Reference proteome</keyword>
<protein>
    <submittedName>
        <fullName evidence="1">Uncharacterized protein</fullName>
    </submittedName>
</protein>
<organism evidence="1 2">
    <name type="scientific">Portunus trituberculatus</name>
    <name type="common">Swimming crab</name>
    <name type="synonym">Neptunus trituberculatus</name>
    <dbReference type="NCBI Taxonomy" id="210409"/>
    <lineage>
        <taxon>Eukaryota</taxon>
        <taxon>Metazoa</taxon>
        <taxon>Ecdysozoa</taxon>
        <taxon>Arthropoda</taxon>
        <taxon>Crustacea</taxon>
        <taxon>Multicrustacea</taxon>
        <taxon>Malacostraca</taxon>
        <taxon>Eumalacostraca</taxon>
        <taxon>Eucarida</taxon>
        <taxon>Decapoda</taxon>
        <taxon>Pleocyemata</taxon>
        <taxon>Brachyura</taxon>
        <taxon>Eubrachyura</taxon>
        <taxon>Portunoidea</taxon>
        <taxon>Portunidae</taxon>
        <taxon>Portuninae</taxon>
        <taxon>Portunus</taxon>
    </lineage>
</organism>
<evidence type="ECO:0000313" key="2">
    <source>
        <dbReference type="Proteomes" id="UP000324222"/>
    </source>
</evidence>